<evidence type="ECO:0000256" key="1">
    <source>
        <dbReference type="SAM" id="MobiDB-lite"/>
    </source>
</evidence>
<proteinExistence type="predicted"/>
<keyword evidence="2" id="KW-0812">Transmembrane</keyword>
<name>A0ABT7IG96_9GAMM</name>
<dbReference type="RefSeq" id="WP_285392803.1">
    <property type="nucleotide sequence ID" value="NZ_JASSVS010000012.1"/>
</dbReference>
<dbReference type="EMBL" id="JASSVS010000012">
    <property type="protein sequence ID" value="MDL0433202.1"/>
    <property type="molecule type" value="Genomic_DNA"/>
</dbReference>
<evidence type="ECO:0000313" key="4">
    <source>
        <dbReference type="EMBL" id="MDL0433202.1"/>
    </source>
</evidence>
<evidence type="ECO:0000313" key="5">
    <source>
        <dbReference type="Proteomes" id="UP001227964"/>
    </source>
</evidence>
<protein>
    <submittedName>
        <fullName evidence="4">Carboxypeptidase-like regulatory domain-containing protein</fullName>
    </submittedName>
</protein>
<keyword evidence="2" id="KW-0472">Membrane</keyword>
<dbReference type="Proteomes" id="UP001227964">
    <property type="component" value="Unassembled WGS sequence"/>
</dbReference>
<keyword evidence="3" id="KW-0732">Signal</keyword>
<evidence type="ECO:0000256" key="2">
    <source>
        <dbReference type="SAM" id="Phobius"/>
    </source>
</evidence>
<comment type="caution">
    <text evidence="4">The sequence shown here is derived from an EMBL/GenBank/DDBJ whole genome shotgun (WGS) entry which is preliminary data.</text>
</comment>
<keyword evidence="2" id="KW-1133">Transmembrane helix</keyword>
<reference evidence="4 5" key="1">
    <citation type="submission" date="2023-06" db="EMBL/GenBank/DDBJ databases">
        <title>Marinobacter azerbaijanicus a moderately halophilic, isolated from Urmia Lake in Azerbaijan region of Iran.</title>
        <authorList>
            <person name="Sanchez-Porro C."/>
            <person name="Aghdam E.M."/>
            <person name="Saheb S.M."/>
            <person name="Tarhriz V."/>
            <person name="Kazemi E."/>
            <person name="Ammozegar M.A."/>
            <person name="Ventosa A."/>
            <person name="Hejazi M.S."/>
        </authorList>
    </citation>
    <scope>NUCLEOTIDE SEQUENCE [LARGE SCALE GENOMIC DNA]</scope>
    <source>
        <strain evidence="4 5">TBZ242</strain>
    </source>
</reference>
<feature type="chain" id="PRO_5047256546" evidence="3">
    <location>
        <begin position="22"/>
        <end position="191"/>
    </location>
</feature>
<keyword evidence="5" id="KW-1185">Reference proteome</keyword>
<organism evidence="4 5">
    <name type="scientific">Marinobacter azerbaijanicus</name>
    <dbReference type="NCBI Taxonomy" id="3050455"/>
    <lineage>
        <taxon>Bacteria</taxon>
        <taxon>Pseudomonadati</taxon>
        <taxon>Pseudomonadota</taxon>
        <taxon>Gammaproteobacteria</taxon>
        <taxon>Pseudomonadales</taxon>
        <taxon>Marinobacteraceae</taxon>
        <taxon>Marinobacter</taxon>
    </lineage>
</organism>
<gene>
    <name evidence="4" type="ORF">QPM17_18845</name>
</gene>
<feature type="signal peptide" evidence="3">
    <location>
        <begin position="1"/>
        <end position="21"/>
    </location>
</feature>
<feature type="region of interest" description="Disordered" evidence="1">
    <location>
        <begin position="109"/>
        <end position="130"/>
    </location>
</feature>
<dbReference type="InterPro" id="IPR008969">
    <property type="entry name" value="CarboxyPept-like_regulatory"/>
</dbReference>
<evidence type="ECO:0000256" key="3">
    <source>
        <dbReference type="SAM" id="SignalP"/>
    </source>
</evidence>
<feature type="transmembrane region" description="Helical" evidence="2">
    <location>
        <begin position="165"/>
        <end position="183"/>
    </location>
</feature>
<accession>A0ABT7IG96</accession>
<sequence>MFNKTLLTILGFLIFHGPVQAHQLKVFAYAEQDRITGEVYFAGGQKLKNARVSLASLKGDDEIANTRTDTDGSFSFPVNVRQGYRISANSGEGHVAHWDVQMSEVIVSESEPDSLQPSNPASPPPLYEPQSGKLKTLIESAVSRQVAPLRAELQEVRDERRIQDILGGIGYIAGLAGLGMLWFSRRRGSRL</sequence>
<dbReference type="SUPFAM" id="SSF49464">
    <property type="entry name" value="Carboxypeptidase regulatory domain-like"/>
    <property type="match status" value="1"/>
</dbReference>